<dbReference type="EMBL" id="CAADEZ010000786">
    <property type="protein sequence ID" value="VFJ74568.1"/>
    <property type="molecule type" value="Genomic_DNA"/>
</dbReference>
<dbReference type="InterPro" id="IPR018642">
    <property type="entry name" value="DUF2066"/>
</dbReference>
<name>A0A450WY60_9GAMM</name>
<evidence type="ECO:0000313" key="2">
    <source>
        <dbReference type="EMBL" id="VFJ74568.1"/>
    </source>
</evidence>
<gene>
    <name evidence="2" type="ORF">BECKFM1743A_GA0114220_107861</name>
    <name evidence="3" type="ORF">BECKFM1743B_GA0114221_108292</name>
    <name evidence="1" type="ORF">BECKFM1743C_GA0114222_101165</name>
</gene>
<organism evidence="3">
    <name type="scientific">Candidatus Kentrum sp. FM</name>
    <dbReference type="NCBI Taxonomy" id="2126340"/>
    <lineage>
        <taxon>Bacteria</taxon>
        <taxon>Pseudomonadati</taxon>
        <taxon>Pseudomonadota</taxon>
        <taxon>Gammaproteobacteria</taxon>
        <taxon>Candidatus Kentrum</taxon>
    </lineage>
</organism>
<evidence type="ECO:0000313" key="3">
    <source>
        <dbReference type="EMBL" id="VFK21956.1"/>
    </source>
</evidence>
<sequence>MNTNHHKPQSKIITFLVGILVAFSLGLAHSAPIPELYEAKMPVIDKSEQERNKALRAALRQVIIKITGRREAVGRSAIAKALEQPDRYIQQFLYQTEKTPSESAELVFWAKFDPGAVSELLRSANLPSWERARPSMLIWLVVKGDKESVLLSTNSHGELSSALRQGAAERGVSIMLPLLDLRDSARIGATDVWNRSRQRILDASERYVPDTILVGRVYSASATGWKAHWELLGAGARLGGWTTYAGEPGGALRKGVHGAADILVNRYAGWGRGVPTDAALTRAQPTVSGIDTIADYARTLRYLEGLQSEAKVYVTRASGNRISFLLSVPGGEAEFARIAKRGTTLAETSSTDGAFIFRLLP</sequence>
<dbReference type="AlphaFoldDB" id="A0A450WY60"/>
<dbReference type="EMBL" id="CAADFL010000829">
    <property type="protein sequence ID" value="VFK21956.1"/>
    <property type="molecule type" value="Genomic_DNA"/>
</dbReference>
<protein>
    <recommendedName>
        <fullName evidence="4">DUF2066 domain-containing protein</fullName>
    </recommendedName>
</protein>
<reference evidence="3" key="1">
    <citation type="submission" date="2019-02" db="EMBL/GenBank/DDBJ databases">
        <authorList>
            <person name="Gruber-Vodicka R. H."/>
            <person name="Seah K. B. B."/>
        </authorList>
    </citation>
    <scope>NUCLEOTIDE SEQUENCE</scope>
    <source>
        <strain evidence="2">BECK_BZ163</strain>
        <strain evidence="3">BECK_BZ164</strain>
        <strain evidence="1">BECK_BZ165</strain>
    </source>
</reference>
<dbReference type="Pfam" id="PF09839">
    <property type="entry name" value="DUF2066"/>
    <property type="match status" value="1"/>
</dbReference>
<evidence type="ECO:0000313" key="1">
    <source>
        <dbReference type="EMBL" id="VFJ52948.1"/>
    </source>
</evidence>
<proteinExistence type="predicted"/>
<dbReference type="EMBL" id="CAADFA010000116">
    <property type="protein sequence ID" value="VFJ52948.1"/>
    <property type="molecule type" value="Genomic_DNA"/>
</dbReference>
<accession>A0A450WY60</accession>
<evidence type="ECO:0008006" key="4">
    <source>
        <dbReference type="Google" id="ProtNLM"/>
    </source>
</evidence>